<evidence type="ECO:0000313" key="5">
    <source>
        <dbReference type="EMBL" id="OBZ69092.1"/>
    </source>
</evidence>
<evidence type="ECO:0000256" key="2">
    <source>
        <dbReference type="PROSITE-ProRule" id="PRU00047"/>
    </source>
</evidence>
<gene>
    <name evidence="5" type="ORF">A0H81_10760</name>
</gene>
<dbReference type="Pfam" id="PF00098">
    <property type="entry name" value="zf-CCHC"/>
    <property type="match status" value="1"/>
</dbReference>
<dbReference type="GO" id="GO:0008270">
    <property type="term" value="F:zinc ion binding"/>
    <property type="evidence" value="ECO:0007669"/>
    <property type="project" value="UniProtKB-KW"/>
</dbReference>
<evidence type="ECO:0000313" key="6">
    <source>
        <dbReference type="Proteomes" id="UP000092993"/>
    </source>
</evidence>
<feature type="region of interest" description="Disordered" evidence="3">
    <location>
        <begin position="67"/>
        <end position="90"/>
    </location>
</feature>
<dbReference type="PROSITE" id="PS50158">
    <property type="entry name" value="ZF_CCHC"/>
    <property type="match status" value="1"/>
</dbReference>
<keyword evidence="2" id="KW-0863">Zinc-finger</keyword>
<feature type="domain" description="CCHC-type" evidence="4">
    <location>
        <begin position="95"/>
        <end position="108"/>
    </location>
</feature>
<proteinExistence type="predicted"/>
<evidence type="ECO:0000259" key="4">
    <source>
        <dbReference type="PROSITE" id="PS50158"/>
    </source>
</evidence>
<keyword evidence="2" id="KW-0862">Zinc</keyword>
<dbReference type="Gene3D" id="4.10.60.10">
    <property type="entry name" value="Zinc finger, CCHC-type"/>
    <property type="match status" value="1"/>
</dbReference>
<feature type="region of interest" description="Disordered" evidence="3">
    <location>
        <begin position="103"/>
        <end position="143"/>
    </location>
</feature>
<comment type="caution">
    <text evidence="5">The sequence shown here is derived from an EMBL/GenBank/DDBJ whole genome shotgun (WGS) entry which is preliminary data.</text>
</comment>
<organism evidence="5 6">
    <name type="scientific">Grifola frondosa</name>
    <name type="common">Maitake</name>
    <name type="synonym">Polyporus frondosus</name>
    <dbReference type="NCBI Taxonomy" id="5627"/>
    <lineage>
        <taxon>Eukaryota</taxon>
        <taxon>Fungi</taxon>
        <taxon>Dikarya</taxon>
        <taxon>Basidiomycota</taxon>
        <taxon>Agaricomycotina</taxon>
        <taxon>Agaricomycetes</taxon>
        <taxon>Polyporales</taxon>
        <taxon>Grifolaceae</taxon>
        <taxon>Grifola</taxon>
    </lineage>
</organism>
<dbReference type="InterPro" id="IPR001878">
    <property type="entry name" value="Znf_CCHC"/>
</dbReference>
<feature type="compositionally biased region" description="Basic and acidic residues" evidence="3">
    <location>
        <begin position="134"/>
        <end position="143"/>
    </location>
</feature>
<dbReference type="EMBL" id="LUGG01000018">
    <property type="protein sequence ID" value="OBZ69092.1"/>
    <property type="molecule type" value="Genomic_DNA"/>
</dbReference>
<name>A0A1C7LWP4_GRIFR</name>
<dbReference type="SUPFAM" id="SSF57756">
    <property type="entry name" value="Retrovirus zinc finger-like domains"/>
    <property type="match status" value="1"/>
</dbReference>
<dbReference type="GO" id="GO:0006397">
    <property type="term" value="P:mRNA processing"/>
    <property type="evidence" value="ECO:0007669"/>
    <property type="project" value="UniProtKB-KW"/>
</dbReference>
<dbReference type="GO" id="GO:0003676">
    <property type="term" value="F:nucleic acid binding"/>
    <property type="evidence" value="ECO:0007669"/>
    <property type="project" value="InterPro"/>
</dbReference>
<dbReference type="SMART" id="SM00343">
    <property type="entry name" value="ZnF_C2HC"/>
    <property type="match status" value="1"/>
</dbReference>
<keyword evidence="1" id="KW-0507">mRNA processing</keyword>
<evidence type="ECO:0000256" key="3">
    <source>
        <dbReference type="SAM" id="MobiDB-lite"/>
    </source>
</evidence>
<reference evidence="5 6" key="1">
    <citation type="submission" date="2016-03" db="EMBL/GenBank/DDBJ databases">
        <title>Whole genome sequencing of Grifola frondosa 9006-11.</title>
        <authorList>
            <person name="Min B."/>
            <person name="Park H."/>
            <person name="Kim J.-G."/>
            <person name="Cho H."/>
            <person name="Oh Y.-L."/>
            <person name="Kong W.-S."/>
            <person name="Choi I.-G."/>
        </authorList>
    </citation>
    <scope>NUCLEOTIDE SEQUENCE [LARGE SCALE GENOMIC DNA]</scope>
    <source>
        <strain evidence="5 6">9006-11</strain>
    </source>
</reference>
<accession>A0A1C7LWP4</accession>
<evidence type="ECO:0000256" key="1">
    <source>
        <dbReference type="ARBA" id="ARBA00022664"/>
    </source>
</evidence>
<dbReference type="AlphaFoldDB" id="A0A1C7LWP4"/>
<feature type="compositionally biased region" description="Gly residues" evidence="3">
    <location>
        <begin position="111"/>
        <end position="120"/>
    </location>
</feature>
<keyword evidence="6" id="KW-1185">Reference proteome</keyword>
<dbReference type="InterPro" id="IPR036875">
    <property type="entry name" value="Znf_CCHC_sf"/>
</dbReference>
<dbReference type="Proteomes" id="UP000092993">
    <property type="component" value="Unassembled WGS sequence"/>
</dbReference>
<keyword evidence="2" id="KW-0479">Metal-binding</keyword>
<dbReference type="OrthoDB" id="2741429at2759"/>
<dbReference type="OMA" id="INDEADW"/>
<protein>
    <recommendedName>
        <fullName evidence="4">CCHC-type domain-containing protein</fullName>
    </recommendedName>
</protein>
<sequence>MCEDLAAMGHPPSDDDFYTIILGLMPVSYDPYISAMNATSSVLGMTLTADDLMLTLTDKYERCTLKSKGAKESSDTTFSAGDKSSKGKSKRNVECFNCKKKGHYKSDCWVPGGGKEGQGPKGKAKAKEAAATAKTDEKSEDAA</sequence>